<reference evidence="1" key="1">
    <citation type="journal article" date="2014" name="Insect Biochem. Mol. Biol.">
        <title>An insight into the sialome of the frog biting fly, Corethrella appendiculata.</title>
        <authorList>
            <person name="Ribeiro J.M.C."/>
            <person name="Chagas A.C."/>
            <person name="Pham V.M."/>
            <person name="Lounibos L.P."/>
            <person name="Calvo E."/>
        </authorList>
    </citation>
    <scope>NUCLEOTIDE SEQUENCE</scope>
    <source>
        <tissue evidence="1">Salivary glands</tissue>
    </source>
</reference>
<dbReference type="AlphaFoldDB" id="U5EL82"/>
<sequence>MWWYLHIFWLVIVILLFLLVLRKIYLYQPCEVIDENPTVQNSRNYSDYCIYTINVGNNDKPPPYNLAAPPSYDEVVSKPNLYNKV</sequence>
<proteinExistence type="evidence at transcript level"/>
<accession>U5EL82</accession>
<organism evidence="1">
    <name type="scientific">Corethrella appendiculata</name>
    <dbReference type="NCBI Taxonomy" id="1370023"/>
    <lineage>
        <taxon>Eukaryota</taxon>
        <taxon>Metazoa</taxon>
        <taxon>Ecdysozoa</taxon>
        <taxon>Arthropoda</taxon>
        <taxon>Hexapoda</taxon>
        <taxon>Insecta</taxon>
        <taxon>Pterygota</taxon>
        <taxon>Neoptera</taxon>
        <taxon>Endopterygota</taxon>
        <taxon>Diptera</taxon>
        <taxon>Nematocera</taxon>
        <taxon>Culicoidea</taxon>
        <taxon>Chaoboridae</taxon>
        <taxon>Corethrella</taxon>
    </lineage>
</organism>
<protein>
    <submittedName>
        <fullName evidence="1">Putative membrane protein</fullName>
    </submittedName>
</protein>
<evidence type="ECO:0000313" key="1">
    <source>
        <dbReference type="EMBL" id="JAB54931.1"/>
    </source>
</evidence>
<dbReference type="EMBL" id="GANO01004940">
    <property type="protein sequence ID" value="JAB54931.1"/>
    <property type="molecule type" value="mRNA"/>
</dbReference>
<name>U5EL82_9DIPT</name>